<evidence type="ECO:0000256" key="5">
    <source>
        <dbReference type="ARBA" id="ARBA00023136"/>
    </source>
</evidence>
<gene>
    <name evidence="9" type="ORF">SAMN05216193_105163</name>
</gene>
<evidence type="ECO:0000313" key="10">
    <source>
        <dbReference type="Proteomes" id="UP000242957"/>
    </source>
</evidence>
<sequence length="560" mass="62058">MISERLEGWLTALESSAVTEVFIWLTMAVLCLSLYEANKGKHSQFLEYAPTLMTSLGILGTFIGVVIGLLHFDTENIDQSIPALLGGLKTAFITSVVGMTAAMFFNAMDAWRFGPKRALNGVGQKVTPEHIHATLEAQKALLLDIARGMNGQEEGSIIGQLKLLRSDISDFSRDNRAYNAEFSRKLWQELERFAEMMSKSATSQIIEALRQVIQDFNENLMEQFGENFKALDASVKKLVDWQAAYKEQVDRMGEQYQQSVESLVQTRTAVAGIWEECKEIPLAMAELKTVLEVNQHQISELQRHLETFIQMRDAAVQAVPTIQQKVEEIGDLLQAGATGLQSSLERTGQELLTNSNKMQVALEEGAEHFRDSVTSTQQAFSAMSKDVAEASEKLTESLNDTVSDMNASAKDLLDTMRRSVDDMGAQLQRHSGELTTQFKQAANEFEQSAQRIILQMGQSGSQAQQSLSSALERMLGELANSMSKARAELDAHVTDALKTFGEDVNSKLKLFETGTMRELNSELETVGVALTSITGRFVDDYQRLVGRMDEVIRSQPGVGV</sequence>
<protein>
    <submittedName>
        <fullName evidence="9">MotA/TolQ/ExbB proton channel family protein</fullName>
    </submittedName>
</protein>
<dbReference type="EMBL" id="FNIJ01000005">
    <property type="protein sequence ID" value="SDN81419.1"/>
    <property type="molecule type" value="Genomic_DNA"/>
</dbReference>
<evidence type="ECO:0000256" key="1">
    <source>
        <dbReference type="ARBA" id="ARBA00004651"/>
    </source>
</evidence>
<dbReference type="GO" id="GO:0005886">
    <property type="term" value="C:plasma membrane"/>
    <property type="evidence" value="ECO:0007669"/>
    <property type="project" value="UniProtKB-SubCell"/>
</dbReference>
<keyword evidence="5 7" id="KW-0472">Membrane</keyword>
<dbReference type="Gene3D" id="1.20.120.20">
    <property type="entry name" value="Apolipoprotein"/>
    <property type="match status" value="1"/>
</dbReference>
<keyword evidence="2" id="KW-1003">Cell membrane</keyword>
<name>A0A1H0EGM4_9PSED</name>
<evidence type="ECO:0000313" key="9">
    <source>
        <dbReference type="EMBL" id="SDN81419.1"/>
    </source>
</evidence>
<organism evidence="9 10">
    <name type="scientific">Pseudomonas jinjuensis</name>
    <dbReference type="NCBI Taxonomy" id="198616"/>
    <lineage>
        <taxon>Bacteria</taxon>
        <taxon>Pseudomonadati</taxon>
        <taxon>Pseudomonadota</taxon>
        <taxon>Gammaproteobacteria</taxon>
        <taxon>Pseudomonadales</taxon>
        <taxon>Pseudomonadaceae</taxon>
        <taxon>Pseudomonas</taxon>
    </lineage>
</organism>
<evidence type="ECO:0000259" key="8">
    <source>
        <dbReference type="Pfam" id="PF01618"/>
    </source>
</evidence>
<feature type="transmembrane region" description="Helical" evidence="7">
    <location>
        <begin position="49"/>
        <end position="72"/>
    </location>
</feature>
<proteinExistence type="inferred from homology"/>
<evidence type="ECO:0000256" key="4">
    <source>
        <dbReference type="ARBA" id="ARBA00022989"/>
    </source>
</evidence>
<feature type="transmembrane region" description="Helical" evidence="7">
    <location>
        <begin position="84"/>
        <end position="107"/>
    </location>
</feature>
<keyword evidence="6" id="KW-0653">Protein transport</keyword>
<reference evidence="10" key="1">
    <citation type="submission" date="2016-10" db="EMBL/GenBank/DDBJ databases">
        <authorList>
            <person name="Varghese N."/>
            <person name="Submissions S."/>
        </authorList>
    </citation>
    <scope>NUCLEOTIDE SEQUENCE [LARGE SCALE GENOMIC DNA]</scope>
    <source>
        <strain evidence="10">JCM 21621</strain>
    </source>
</reference>
<dbReference type="AlphaFoldDB" id="A0A1H0EGM4"/>
<dbReference type="STRING" id="198616.SAMN05216193_105163"/>
<evidence type="ECO:0000256" key="6">
    <source>
        <dbReference type="RuleBase" id="RU004057"/>
    </source>
</evidence>
<accession>A0A1H0EGM4</accession>
<keyword evidence="3 7" id="KW-0812">Transmembrane</keyword>
<dbReference type="InterPro" id="IPR049669">
    <property type="entry name" value="ZorA-like_t2"/>
</dbReference>
<dbReference type="Pfam" id="PF01618">
    <property type="entry name" value="MotA_ExbB"/>
    <property type="match status" value="1"/>
</dbReference>
<dbReference type="InterPro" id="IPR002898">
    <property type="entry name" value="MotA_ExbB_proton_chnl"/>
</dbReference>
<evidence type="ECO:0000256" key="2">
    <source>
        <dbReference type="ARBA" id="ARBA00022475"/>
    </source>
</evidence>
<comment type="similarity">
    <text evidence="6">Belongs to the exbB/tolQ family.</text>
</comment>
<feature type="domain" description="MotA/TolQ/ExbB proton channel" evidence="8">
    <location>
        <begin position="37"/>
        <end position="107"/>
    </location>
</feature>
<dbReference type="OrthoDB" id="9798009at2"/>
<feature type="transmembrane region" description="Helical" evidence="7">
    <location>
        <begin position="21"/>
        <end position="37"/>
    </location>
</feature>
<keyword evidence="6" id="KW-0813">Transport</keyword>
<dbReference type="GO" id="GO:0015031">
    <property type="term" value="P:protein transport"/>
    <property type="evidence" value="ECO:0007669"/>
    <property type="project" value="UniProtKB-KW"/>
</dbReference>
<dbReference type="Proteomes" id="UP000242957">
    <property type="component" value="Unassembled WGS sequence"/>
</dbReference>
<dbReference type="SUPFAM" id="SSF58113">
    <property type="entry name" value="Apolipoprotein A-I"/>
    <property type="match status" value="1"/>
</dbReference>
<evidence type="ECO:0000256" key="3">
    <source>
        <dbReference type="ARBA" id="ARBA00022692"/>
    </source>
</evidence>
<dbReference type="NCBIfam" id="NF041792">
    <property type="entry name" value="2_anti-phage_ZorA2"/>
    <property type="match status" value="1"/>
</dbReference>
<evidence type="ECO:0000256" key="7">
    <source>
        <dbReference type="SAM" id="Phobius"/>
    </source>
</evidence>
<keyword evidence="4 7" id="KW-1133">Transmembrane helix</keyword>
<comment type="subcellular location">
    <subcellularLocation>
        <location evidence="1">Cell membrane</location>
        <topology evidence="1">Multi-pass membrane protein</topology>
    </subcellularLocation>
    <subcellularLocation>
        <location evidence="6">Membrane</location>
        <topology evidence="6">Multi-pass membrane protein</topology>
    </subcellularLocation>
</comment>
<dbReference type="RefSeq" id="WP_084310574.1">
    <property type="nucleotide sequence ID" value="NZ_FNIJ01000005.1"/>
</dbReference>
<keyword evidence="10" id="KW-1185">Reference proteome</keyword>